<dbReference type="SUPFAM" id="SSF81345">
    <property type="entry name" value="ABC transporter involved in vitamin B12 uptake, BtuC"/>
    <property type="match status" value="1"/>
</dbReference>
<dbReference type="GO" id="GO:0005886">
    <property type="term" value="C:plasma membrane"/>
    <property type="evidence" value="ECO:0007669"/>
    <property type="project" value="UniProtKB-SubCell"/>
</dbReference>
<dbReference type="AlphaFoldDB" id="A0A132NLW2"/>
<evidence type="ECO:0000256" key="2">
    <source>
        <dbReference type="ARBA" id="ARBA00007935"/>
    </source>
</evidence>
<dbReference type="InterPro" id="IPR000522">
    <property type="entry name" value="ABC_transptr_permease_BtuC"/>
</dbReference>
<comment type="similarity">
    <text evidence="2">Belongs to the binding-protein-dependent transport system permease family. FecCD subfamily.</text>
</comment>
<evidence type="ECO:0008006" key="11">
    <source>
        <dbReference type="Google" id="ProtNLM"/>
    </source>
</evidence>
<dbReference type="InterPro" id="IPR037294">
    <property type="entry name" value="ABC_BtuC-like"/>
</dbReference>
<evidence type="ECO:0000313" key="9">
    <source>
        <dbReference type="EMBL" id="KWX11017.1"/>
    </source>
</evidence>
<reference evidence="10" key="1">
    <citation type="submission" date="2015-02" db="EMBL/GenBank/DDBJ databases">
        <title>Physiological reanalysis, assessment of diazotrophy, and genome sequences of multiple isolates of Streptomyces thermoautotrophicus.</title>
        <authorList>
            <person name="MacKellar D.C."/>
            <person name="Lieber L."/>
            <person name="Norman J."/>
            <person name="Bolger A."/>
            <person name="Tobin C."/>
            <person name="Murray J.W."/>
            <person name="Friesen M."/>
            <person name="Prell J."/>
        </authorList>
    </citation>
    <scope>NUCLEOTIDE SEQUENCE [LARGE SCALE GENOMIC DNA]</scope>
    <source>
        <strain evidence="10">UBT1</strain>
    </source>
</reference>
<protein>
    <recommendedName>
        <fullName evidence="11">Iron ABC transporter permease</fullName>
    </recommendedName>
</protein>
<evidence type="ECO:0000256" key="7">
    <source>
        <dbReference type="ARBA" id="ARBA00023136"/>
    </source>
</evidence>
<keyword evidence="7 8" id="KW-0472">Membrane</keyword>
<organism evidence="9 10">
    <name type="scientific">Carbonactinospora thermoautotrophica</name>
    <dbReference type="NCBI Taxonomy" id="1469144"/>
    <lineage>
        <taxon>Bacteria</taxon>
        <taxon>Bacillati</taxon>
        <taxon>Actinomycetota</taxon>
        <taxon>Actinomycetes</taxon>
        <taxon>Kitasatosporales</taxon>
        <taxon>Carbonactinosporaceae</taxon>
        <taxon>Carbonactinospora</taxon>
    </lineage>
</organism>
<feature type="transmembrane region" description="Helical" evidence="8">
    <location>
        <begin position="9"/>
        <end position="30"/>
    </location>
</feature>
<proteinExistence type="inferred from homology"/>
<dbReference type="PANTHER" id="PTHR30472">
    <property type="entry name" value="FERRIC ENTEROBACTIN TRANSPORT SYSTEM PERMEASE PROTEIN"/>
    <property type="match status" value="1"/>
</dbReference>
<evidence type="ECO:0000313" key="10">
    <source>
        <dbReference type="Proteomes" id="UP000070598"/>
    </source>
</evidence>
<evidence type="ECO:0000256" key="8">
    <source>
        <dbReference type="SAM" id="Phobius"/>
    </source>
</evidence>
<name>A0A132NLW2_9ACTN</name>
<feature type="transmembrane region" description="Helical" evidence="8">
    <location>
        <begin position="120"/>
        <end position="139"/>
    </location>
</feature>
<dbReference type="Pfam" id="PF01032">
    <property type="entry name" value="FecCD"/>
    <property type="match status" value="1"/>
</dbReference>
<keyword evidence="4" id="KW-1003">Cell membrane</keyword>
<comment type="caution">
    <text evidence="9">The sequence shown here is derived from an EMBL/GenBank/DDBJ whole genome shotgun (WGS) entry which is preliminary data.</text>
</comment>
<evidence type="ECO:0000256" key="4">
    <source>
        <dbReference type="ARBA" id="ARBA00022475"/>
    </source>
</evidence>
<keyword evidence="3" id="KW-0813">Transport</keyword>
<sequence>GMPGVRARAAALLVVAVVALCGCVLLSLFVGSRGIGPRAVVEAFTAYDGSTAHLVVREIRLPRTLLGVVVGAGLAVAGALMQGLTRNPLASPSVLGVSSGAAFAVVLAIYLLGIDSPLGYVWFAVLGALTCAVGVHVIAGRAQAGPVRLALSGAVLSTMLSSWS</sequence>
<dbReference type="Gene3D" id="1.10.3470.10">
    <property type="entry name" value="ABC transporter involved in vitamin B12 uptake, BtuC"/>
    <property type="match status" value="1"/>
</dbReference>
<gene>
    <name evidence="9" type="ORF">TR74_00210</name>
</gene>
<dbReference type="Proteomes" id="UP000070598">
    <property type="component" value="Unassembled WGS sequence"/>
</dbReference>
<feature type="transmembrane region" description="Helical" evidence="8">
    <location>
        <begin position="64"/>
        <end position="81"/>
    </location>
</feature>
<dbReference type="GO" id="GO:0033214">
    <property type="term" value="P:siderophore-iron import into cell"/>
    <property type="evidence" value="ECO:0007669"/>
    <property type="project" value="TreeGrafter"/>
</dbReference>
<evidence type="ECO:0000256" key="6">
    <source>
        <dbReference type="ARBA" id="ARBA00022989"/>
    </source>
</evidence>
<feature type="non-terminal residue" evidence="9">
    <location>
        <position position="164"/>
    </location>
</feature>
<accession>A0A132NLW2</accession>
<dbReference type="EMBL" id="JYIK01000057">
    <property type="protein sequence ID" value="KWX11017.1"/>
    <property type="molecule type" value="Genomic_DNA"/>
</dbReference>
<dbReference type="GO" id="GO:0022857">
    <property type="term" value="F:transmembrane transporter activity"/>
    <property type="evidence" value="ECO:0007669"/>
    <property type="project" value="InterPro"/>
</dbReference>
<comment type="subcellular location">
    <subcellularLocation>
        <location evidence="1">Cell membrane</location>
        <topology evidence="1">Multi-pass membrane protein</topology>
    </subcellularLocation>
</comment>
<evidence type="ECO:0000256" key="1">
    <source>
        <dbReference type="ARBA" id="ARBA00004651"/>
    </source>
</evidence>
<feature type="transmembrane region" description="Helical" evidence="8">
    <location>
        <begin position="93"/>
        <end position="114"/>
    </location>
</feature>
<dbReference type="PANTHER" id="PTHR30472:SF1">
    <property type="entry name" value="FE(3+) DICITRATE TRANSPORT SYSTEM PERMEASE PROTEIN FECC-RELATED"/>
    <property type="match status" value="1"/>
</dbReference>
<keyword evidence="5 8" id="KW-0812">Transmembrane</keyword>
<evidence type="ECO:0000256" key="5">
    <source>
        <dbReference type="ARBA" id="ARBA00022692"/>
    </source>
</evidence>
<evidence type="ECO:0000256" key="3">
    <source>
        <dbReference type="ARBA" id="ARBA00022448"/>
    </source>
</evidence>
<feature type="non-terminal residue" evidence="9">
    <location>
        <position position="1"/>
    </location>
</feature>
<keyword evidence="6 8" id="KW-1133">Transmembrane helix</keyword>